<dbReference type="PANTHER" id="PTHR37302">
    <property type="entry name" value="SLR1116 PROTEIN"/>
    <property type="match status" value="1"/>
</dbReference>
<dbReference type="Gene3D" id="1.20.120.450">
    <property type="entry name" value="dinb family like domain"/>
    <property type="match status" value="1"/>
</dbReference>
<reference evidence="3 4" key="1">
    <citation type="submission" date="2020-10" db="EMBL/GenBank/DDBJ databases">
        <title>Phylogeny of dyella-like bacteria.</title>
        <authorList>
            <person name="Fu J."/>
        </authorList>
    </citation>
    <scope>NUCLEOTIDE SEQUENCE [LARGE SCALE GENOMIC DNA]</scope>
    <source>
        <strain evidence="3 4">BB4</strain>
    </source>
</reference>
<evidence type="ECO:0000313" key="4">
    <source>
        <dbReference type="Proteomes" id="UP001620408"/>
    </source>
</evidence>
<dbReference type="EMBL" id="JADIKD010000004">
    <property type="protein sequence ID" value="MFK2915651.1"/>
    <property type="molecule type" value="Genomic_DNA"/>
</dbReference>
<sequence length="168" mass="18768">MPHPNRLPMLMRYTAWANDLLFQSLAKLPEEALVEKRPIVFGSILRTLNHVHAMSWVWRCHLEGVPHGLTTRNPPTAPPFAELREAQAALDAWYVAYAEGLDAAALAEVIDFTFIGGGEGAMSREDILLHVVNHTTYHRGHTAGLMYQIPVMPPTTDLPVFLREYASA</sequence>
<dbReference type="InterPro" id="IPR007837">
    <property type="entry name" value="DinB"/>
</dbReference>
<organism evidence="3 4">
    <name type="scientific">Dyella koreensis</name>
    <dbReference type="NCBI Taxonomy" id="311235"/>
    <lineage>
        <taxon>Bacteria</taxon>
        <taxon>Pseudomonadati</taxon>
        <taxon>Pseudomonadota</taxon>
        <taxon>Gammaproteobacteria</taxon>
        <taxon>Lysobacterales</taxon>
        <taxon>Rhodanobacteraceae</taxon>
        <taxon>Dyella</taxon>
    </lineage>
</organism>
<dbReference type="RefSeq" id="WP_379987399.1">
    <property type="nucleotide sequence ID" value="NZ_JADIKD010000004.1"/>
</dbReference>
<dbReference type="SUPFAM" id="SSF109854">
    <property type="entry name" value="DinB/YfiT-like putative metalloenzymes"/>
    <property type="match status" value="1"/>
</dbReference>
<evidence type="ECO:0000256" key="1">
    <source>
        <dbReference type="ARBA" id="ARBA00008635"/>
    </source>
</evidence>
<accession>A0ABW8K0C7</accession>
<evidence type="ECO:0000256" key="2">
    <source>
        <dbReference type="ARBA" id="ARBA00022723"/>
    </source>
</evidence>
<dbReference type="Pfam" id="PF05163">
    <property type="entry name" value="DinB"/>
    <property type="match status" value="1"/>
</dbReference>
<evidence type="ECO:0000313" key="3">
    <source>
        <dbReference type="EMBL" id="MFK2915651.1"/>
    </source>
</evidence>
<dbReference type="Proteomes" id="UP001620408">
    <property type="component" value="Unassembled WGS sequence"/>
</dbReference>
<keyword evidence="2" id="KW-0479">Metal-binding</keyword>
<comment type="similarity">
    <text evidence="1">Belongs to the DinB family.</text>
</comment>
<name>A0ABW8K0C7_9GAMM</name>
<dbReference type="PANTHER" id="PTHR37302:SF1">
    <property type="entry name" value="PROTEIN DINB"/>
    <property type="match status" value="1"/>
</dbReference>
<protein>
    <submittedName>
        <fullName evidence="3">DinB family protein</fullName>
    </submittedName>
</protein>
<gene>
    <name evidence="3" type="ORF">ISS97_00135</name>
</gene>
<keyword evidence="4" id="KW-1185">Reference proteome</keyword>
<proteinExistence type="inferred from homology"/>
<comment type="caution">
    <text evidence="3">The sequence shown here is derived from an EMBL/GenBank/DDBJ whole genome shotgun (WGS) entry which is preliminary data.</text>
</comment>
<dbReference type="InterPro" id="IPR034660">
    <property type="entry name" value="DinB/YfiT-like"/>
</dbReference>